<dbReference type="EMBL" id="CP023778">
    <property type="protein sequence ID" value="ATL66318.1"/>
    <property type="molecule type" value="Genomic_DNA"/>
</dbReference>
<gene>
    <name evidence="1" type="ORF">CRH09_08975</name>
</gene>
<proteinExistence type="predicted"/>
<evidence type="ECO:0008006" key="3">
    <source>
        <dbReference type="Google" id="ProtNLM"/>
    </source>
</evidence>
<dbReference type="RefSeq" id="WP_098693519.1">
    <property type="nucleotide sequence ID" value="NZ_CP023778.1"/>
</dbReference>
<sequence>MSDPGTDHCLLAAARLDGSGRFRARPLLQGLGWLPGTRLELRQAAATLIIQADPGGATAVTARGMLALPVAARRWLGVETGAVVVAIAVPPRGLVLVAAPDRLIAVLLEGLGDDHVC</sequence>
<evidence type="ECO:0000313" key="1">
    <source>
        <dbReference type="EMBL" id="ATL66318.1"/>
    </source>
</evidence>
<name>A0A291RG96_9NOCA</name>
<dbReference type="Proteomes" id="UP000221961">
    <property type="component" value="Chromosome"/>
</dbReference>
<reference evidence="1 2" key="1">
    <citation type="submission" date="2017-10" db="EMBL/GenBank/DDBJ databases">
        <title>Comparative genomics between pathogenic Norcardia.</title>
        <authorList>
            <person name="Zeng L."/>
        </authorList>
    </citation>
    <scope>NUCLEOTIDE SEQUENCE [LARGE SCALE GENOMIC DNA]</scope>
    <source>
        <strain evidence="1 2">NC_YFY_NT001</strain>
    </source>
</reference>
<dbReference type="AlphaFoldDB" id="A0A291RG96"/>
<protein>
    <recommendedName>
        <fullName evidence="3">AbrB/MazE/SpoVT family DNA-binding domain-containing protein</fullName>
    </recommendedName>
</protein>
<dbReference type="GeneID" id="88357539"/>
<evidence type="ECO:0000313" key="2">
    <source>
        <dbReference type="Proteomes" id="UP000221961"/>
    </source>
</evidence>
<accession>A0A291RG96</accession>
<dbReference type="KEGG" id="ntp:CRH09_08975"/>
<organism evidence="1 2">
    <name type="scientific">Nocardia terpenica</name>
    <dbReference type="NCBI Taxonomy" id="455432"/>
    <lineage>
        <taxon>Bacteria</taxon>
        <taxon>Bacillati</taxon>
        <taxon>Actinomycetota</taxon>
        <taxon>Actinomycetes</taxon>
        <taxon>Mycobacteriales</taxon>
        <taxon>Nocardiaceae</taxon>
        <taxon>Nocardia</taxon>
    </lineage>
</organism>